<dbReference type="CDD" id="cd06267">
    <property type="entry name" value="PBP1_LacI_sugar_binding-like"/>
    <property type="match status" value="1"/>
</dbReference>
<dbReference type="PANTHER" id="PTHR30146">
    <property type="entry name" value="LACI-RELATED TRANSCRIPTIONAL REPRESSOR"/>
    <property type="match status" value="1"/>
</dbReference>
<dbReference type="Proteomes" id="UP000516117">
    <property type="component" value="Chromosome"/>
</dbReference>
<protein>
    <submittedName>
        <fullName evidence="5">LacI family DNA-binding transcriptional regulator</fullName>
    </submittedName>
</protein>
<dbReference type="SUPFAM" id="SSF47413">
    <property type="entry name" value="lambda repressor-like DNA-binding domains"/>
    <property type="match status" value="1"/>
</dbReference>
<dbReference type="InterPro" id="IPR000843">
    <property type="entry name" value="HTH_LacI"/>
</dbReference>
<keyword evidence="2 5" id="KW-0238">DNA-binding</keyword>
<accession>A0A7H0H6I9</accession>
<proteinExistence type="predicted"/>
<keyword evidence="1" id="KW-0805">Transcription regulation</keyword>
<name>A0A7H0H6I9_9ACTN</name>
<dbReference type="RefSeq" id="WP_187721272.1">
    <property type="nucleotide sequence ID" value="NZ_BAABBL010000013.1"/>
</dbReference>
<dbReference type="PANTHER" id="PTHR30146:SF109">
    <property type="entry name" value="HTH-TYPE TRANSCRIPTIONAL REGULATOR GALS"/>
    <property type="match status" value="1"/>
</dbReference>
<dbReference type="GO" id="GO:0000976">
    <property type="term" value="F:transcription cis-regulatory region binding"/>
    <property type="evidence" value="ECO:0007669"/>
    <property type="project" value="TreeGrafter"/>
</dbReference>
<evidence type="ECO:0000256" key="1">
    <source>
        <dbReference type="ARBA" id="ARBA00023015"/>
    </source>
</evidence>
<gene>
    <name evidence="5" type="ORF">H9L22_01170</name>
</gene>
<keyword evidence="3" id="KW-0804">Transcription</keyword>
<dbReference type="InterPro" id="IPR028082">
    <property type="entry name" value="Peripla_BP_I"/>
</dbReference>
<dbReference type="InterPro" id="IPR010982">
    <property type="entry name" value="Lambda_DNA-bd_dom_sf"/>
</dbReference>
<dbReference type="Pfam" id="PF13377">
    <property type="entry name" value="Peripla_BP_3"/>
    <property type="match status" value="1"/>
</dbReference>
<evidence type="ECO:0000313" key="5">
    <source>
        <dbReference type="EMBL" id="QNP56155.1"/>
    </source>
</evidence>
<dbReference type="Gene3D" id="3.40.50.2300">
    <property type="match status" value="2"/>
</dbReference>
<dbReference type="Gene3D" id="1.10.260.40">
    <property type="entry name" value="lambda repressor-like DNA-binding domains"/>
    <property type="match status" value="1"/>
</dbReference>
<dbReference type="GO" id="GO:0003700">
    <property type="term" value="F:DNA-binding transcription factor activity"/>
    <property type="evidence" value="ECO:0007669"/>
    <property type="project" value="TreeGrafter"/>
</dbReference>
<evidence type="ECO:0000256" key="2">
    <source>
        <dbReference type="ARBA" id="ARBA00023125"/>
    </source>
</evidence>
<dbReference type="EMBL" id="CP060789">
    <property type="protein sequence ID" value="QNP56155.1"/>
    <property type="molecule type" value="Genomic_DNA"/>
</dbReference>
<dbReference type="KEGG" id="tdf:H9L22_01170"/>
<dbReference type="SMART" id="SM00354">
    <property type="entry name" value="HTH_LACI"/>
    <property type="match status" value="1"/>
</dbReference>
<feature type="domain" description="HTH lacI-type" evidence="4">
    <location>
        <begin position="2"/>
        <end position="55"/>
    </location>
</feature>
<dbReference type="AlphaFoldDB" id="A0A7H0H6I9"/>
<reference evidence="5 6" key="1">
    <citation type="submission" date="2020-08" db="EMBL/GenBank/DDBJ databases">
        <title>Genome sequence of Tessaracoccus defluvii JCM 17540T.</title>
        <authorList>
            <person name="Hyun D.-W."/>
            <person name="Bae J.-W."/>
        </authorList>
    </citation>
    <scope>NUCLEOTIDE SEQUENCE [LARGE SCALE GENOMIC DNA]</scope>
    <source>
        <strain evidence="5 6">JCM 17540</strain>
    </source>
</reference>
<sequence>MATYHDIRRETGLSLATISKYFNGGNVLDANARAIADAAKRLDFQPNNFARNLRSRRTRSVGVLLPNLSSDFYLSILAGMERRLRARGVTMLICADHAGEGETEDAVDFLRGRMVDGIITIPSTRALPGLRRAADRGIPVVAIDWPAQGVVSDAVIIDNEEAAALAVQRLVDRGHRRIAFIGNSSTWTLRARERGARRQLARRQVSLNEDFIISTNLSVEGGRSAMQKLLLLKERPTAVICATDATGVGALTALAESGLRVPDDMSFVGFDMRRLARMTDPALDTVSQRVDDLARAATDLMLMRLDPDAPSLPPQTVVLHAEYVAGGSVASLRRS</sequence>
<evidence type="ECO:0000256" key="3">
    <source>
        <dbReference type="ARBA" id="ARBA00023163"/>
    </source>
</evidence>
<organism evidence="5 6">
    <name type="scientific">Tessaracoccus defluvii</name>
    <dbReference type="NCBI Taxonomy" id="1285901"/>
    <lineage>
        <taxon>Bacteria</taxon>
        <taxon>Bacillati</taxon>
        <taxon>Actinomycetota</taxon>
        <taxon>Actinomycetes</taxon>
        <taxon>Propionibacteriales</taxon>
        <taxon>Propionibacteriaceae</taxon>
        <taxon>Tessaracoccus</taxon>
    </lineage>
</organism>
<dbReference type="PROSITE" id="PS50932">
    <property type="entry name" value="HTH_LACI_2"/>
    <property type="match status" value="1"/>
</dbReference>
<keyword evidence="6" id="KW-1185">Reference proteome</keyword>
<evidence type="ECO:0000259" key="4">
    <source>
        <dbReference type="PROSITE" id="PS50932"/>
    </source>
</evidence>
<dbReference type="SUPFAM" id="SSF53822">
    <property type="entry name" value="Periplasmic binding protein-like I"/>
    <property type="match status" value="1"/>
</dbReference>
<dbReference type="InterPro" id="IPR046335">
    <property type="entry name" value="LacI/GalR-like_sensor"/>
</dbReference>
<evidence type="ECO:0000313" key="6">
    <source>
        <dbReference type="Proteomes" id="UP000516117"/>
    </source>
</evidence>